<evidence type="ECO:0008006" key="3">
    <source>
        <dbReference type="Google" id="ProtNLM"/>
    </source>
</evidence>
<protein>
    <recommendedName>
        <fullName evidence="3">YD repeat-containing protein</fullName>
    </recommendedName>
</protein>
<dbReference type="Gene3D" id="2.180.10.10">
    <property type="entry name" value="RHS repeat-associated core"/>
    <property type="match status" value="1"/>
</dbReference>
<dbReference type="EMBL" id="CP002455">
    <property type="protein sequence ID" value="ADX68446.1"/>
    <property type="molecule type" value="Genomic_DNA"/>
</dbReference>
<dbReference type="AlphaFoldDB" id="F0P086"/>
<proteinExistence type="predicted"/>
<sequence length="271" mass="32351">MKNIIGFVACILLGVVNAQETDWVRQDLRGRVKSVTEVKTKAMIRVNHIEKYQQEYNRVSEFREDGLLQAEKFFDEENLPTYTVNYIYNETNQLIHKDIDSYNQFLKIDEIYTYEAHQTKITVTENEVAVQERIQEFDAYKNLLSEKMRSLEEEGIFVNEENKYNEQNQLTSKRVNYDQGEYEIRYSYNAKGLLTKEEVLVDGEVSTTKMRQYNEQNDLIAEKQFDQSMKLNYSVEIKYAYDQHNNWITRTQYHHKLDAPISNTTRQIVYY</sequence>
<accession>F0P086</accession>
<name>F0P086_WEEVC</name>
<organism evidence="1 2">
    <name type="scientific">Weeksella virosa (strain ATCC 43766 / DSM 16922 / JCM 21250 / CCUG 30538 / CDC 9751 / IAM 14551 / NBRC 16016 / NCTC 11634 / CL345/78)</name>
    <dbReference type="NCBI Taxonomy" id="865938"/>
    <lineage>
        <taxon>Bacteria</taxon>
        <taxon>Pseudomonadati</taxon>
        <taxon>Bacteroidota</taxon>
        <taxon>Flavobacteriia</taxon>
        <taxon>Flavobacteriales</taxon>
        <taxon>Weeksellaceae</taxon>
        <taxon>Weeksella</taxon>
    </lineage>
</organism>
<keyword evidence="2" id="KW-1185">Reference proteome</keyword>
<dbReference type="STRING" id="865938.Weevi_1755"/>
<dbReference type="HOGENOM" id="CLU_1026534_0_0_10"/>
<evidence type="ECO:0000313" key="2">
    <source>
        <dbReference type="Proteomes" id="UP000008641"/>
    </source>
</evidence>
<dbReference type="KEGG" id="wvi:Weevi_1755"/>
<dbReference type="RefSeq" id="WP_013598835.1">
    <property type="nucleotide sequence ID" value="NC_015144.1"/>
</dbReference>
<reference evidence="1 2" key="1">
    <citation type="journal article" date="2011" name="Stand. Genomic Sci.">
        <title>Complete genome sequence of Weeksella virosa type strain (9751).</title>
        <authorList>
            <person name="Lang E."/>
            <person name="Teshima H."/>
            <person name="Lucas S."/>
            <person name="Lapidus A."/>
            <person name="Hammon N."/>
            <person name="Deshpande S."/>
            <person name="Nolan M."/>
            <person name="Cheng J.F."/>
            <person name="Pitluck S."/>
            <person name="Liolios K."/>
            <person name="Pagani I."/>
            <person name="Mikhailova N."/>
            <person name="Ivanova N."/>
            <person name="Mavromatis K."/>
            <person name="Pati A."/>
            <person name="Tapia R."/>
            <person name="Han C."/>
            <person name="Goodwin L."/>
            <person name="Chen A."/>
            <person name="Palaniappan K."/>
            <person name="Land M."/>
            <person name="Hauser L."/>
            <person name="Chang Y.J."/>
            <person name="Jeffries C.D."/>
            <person name="Brambilla E.M."/>
            <person name="Kopitz M."/>
            <person name="Rohde M."/>
            <person name="Goker M."/>
            <person name="Tindall B.J."/>
            <person name="Detter J.C."/>
            <person name="Woyke T."/>
            <person name="Bristow J."/>
            <person name="Eisen J.A."/>
            <person name="Markowitz V."/>
            <person name="Hugenholtz P."/>
            <person name="Klenk H.P."/>
            <person name="Kyrpides N.C."/>
        </authorList>
    </citation>
    <scope>NUCLEOTIDE SEQUENCE [LARGE SCALE GENOMIC DNA]</scope>
    <source>
        <strain evidence="2">ATCC 43766 / DSM 16922 / JCM 21250 / NBRC 16016 / NCTC 11634 / CL345/78</strain>
    </source>
</reference>
<dbReference type="OrthoDB" id="1439289at2"/>
<evidence type="ECO:0000313" key="1">
    <source>
        <dbReference type="EMBL" id="ADX68446.1"/>
    </source>
</evidence>
<dbReference type="Proteomes" id="UP000008641">
    <property type="component" value="Chromosome"/>
</dbReference>
<reference evidence="2" key="2">
    <citation type="journal article" date="2011" name="Stand. Genomic Sci.">
        <title>Complete genome sequence of Weeksella virosa type strain (9751T).</title>
        <authorList>
            <person name="Lang E."/>
            <person name="Teshima H."/>
            <person name="Lucas S."/>
            <person name="Lapidus A."/>
            <person name="Hammon N."/>
            <person name="Deshpande S."/>
            <person name="Nolan M."/>
            <person name="Cheng J."/>
            <person name="Pitluck S."/>
            <person name="Liolios K."/>
            <person name="Pagani I."/>
            <person name="Mikhailova N."/>
            <person name="Ivanova N."/>
            <person name="Mavromatis K."/>
            <person name="Pati A."/>
            <person name="Tapia R."/>
            <person name="Han C."/>
            <person name="Goodwin L."/>
            <person name="Chen A."/>
            <person name="Palaniappan K."/>
            <person name="Land M."/>
            <person name="Hauser L."/>
            <person name="Chang Y."/>
            <person name="Jeffries C."/>
            <person name="Brambilla E."/>
            <person name="Kopitz M."/>
            <person name="Rohde M."/>
            <person name="Goker M."/>
            <person name="Tindall B."/>
            <person name="Detter J."/>
            <person name="Woyke T."/>
            <person name="Bristow J."/>
            <person name="Eisen J."/>
            <person name="Markowitz V."/>
            <person name="Hugenholtz P."/>
            <person name="Klenk H."/>
            <person name="Kyrpides N."/>
        </authorList>
    </citation>
    <scope>NUCLEOTIDE SEQUENCE [LARGE SCALE GENOMIC DNA]</scope>
    <source>
        <strain evidence="2">ATCC 43766 / DSM 16922 / JCM 21250 / NBRC 16016 / NCTC 11634 / CL345/78</strain>
    </source>
</reference>
<dbReference type="eggNOG" id="COG3209">
    <property type="taxonomic scope" value="Bacteria"/>
</dbReference>
<gene>
    <name evidence="1" type="ordered locus">Weevi_1755</name>
</gene>